<dbReference type="RefSeq" id="WP_013680267.1">
    <property type="nucleotide sequence ID" value="NC_015315.1"/>
</dbReference>
<name>F2L1S6_THEU7</name>
<keyword evidence="8" id="KW-1185">Reference proteome</keyword>
<evidence type="ECO:0000313" key="8">
    <source>
        <dbReference type="Proteomes" id="UP000008138"/>
    </source>
</evidence>
<dbReference type="eggNOG" id="arCOG00144">
    <property type="taxonomic scope" value="Archaea"/>
</dbReference>
<sequence length="467" mass="49641">MRRGLAFSIILMSTLMVALDATIVVLALPAMMEDLHAPLDAVVWAIISYILVVTVLSTQAGRLGDLEGKPRVFNLGMLLFGLGSALVGASTSAAELVAFRVVQAIGGALMSATSMALISDYFPPERRGWAFGWSSAVWNLGAVAGIFAGGLITTFWGWRWNFYINVPIAFAGFALGRKYLEDLGERTRRRFDVAGSLLLGASLTLYSLAGLEYAAAGFSTSVVLEAAAATALLAIFALAETRSAEPIVPPDLIKTRLFTLSAISLMSQTTANYATLFLLTMYLQGVRGLDPFTASLWLVPGYLLGSVTASLGGRLADSHDPRIVASMGLSLQILAYLLFRSLLAVDTPLYLVTAISALNGIGAALFFSSNGKLVMWDVPRRWYGAASGTSRTLGNIGMVLSFSIAIAVSSAAVPRDVAFQIFAGLTTLSPQYMEPFVASLHAAFTASSIIMALAAALSWSRLRHKVP</sequence>
<evidence type="ECO:0000259" key="6">
    <source>
        <dbReference type="PROSITE" id="PS50850"/>
    </source>
</evidence>
<dbReference type="HOGENOM" id="CLU_000960_28_3_2"/>
<dbReference type="GO" id="GO:0022857">
    <property type="term" value="F:transmembrane transporter activity"/>
    <property type="evidence" value="ECO:0007669"/>
    <property type="project" value="InterPro"/>
</dbReference>
<reference evidence="7 8" key="1">
    <citation type="journal article" date="2011" name="J. Bacteriol.">
        <title>Complete genome sequence of the thermoacidophilic crenarchaeon Thermoproteus uzoniensis 768-20.</title>
        <authorList>
            <person name="Mardanov A.V."/>
            <person name="Gumerov V.M."/>
            <person name="Beletsky A.V."/>
            <person name="Prokofeva M.I."/>
            <person name="Bonch-Osmolovskaya E.A."/>
            <person name="Ravin N.V."/>
            <person name="Skryabin K.G."/>
        </authorList>
    </citation>
    <scope>NUCLEOTIDE SEQUENCE [LARGE SCALE GENOMIC DNA]</scope>
    <source>
        <strain evidence="7 8">768-20</strain>
    </source>
</reference>
<evidence type="ECO:0000256" key="2">
    <source>
        <dbReference type="ARBA" id="ARBA00022692"/>
    </source>
</evidence>
<feature type="transmembrane region" description="Helical" evidence="5">
    <location>
        <begin position="294"/>
        <end position="311"/>
    </location>
</feature>
<dbReference type="InterPro" id="IPR011701">
    <property type="entry name" value="MFS"/>
</dbReference>
<dbReference type="Proteomes" id="UP000008138">
    <property type="component" value="Chromosome"/>
</dbReference>
<dbReference type="Gene3D" id="1.20.1250.20">
    <property type="entry name" value="MFS general substrate transporter like domains"/>
    <property type="match status" value="1"/>
</dbReference>
<feature type="transmembrane region" description="Helical" evidence="5">
    <location>
        <begin position="7"/>
        <end position="29"/>
    </location>
</feature>
<feature type="transmembrane region" description="Helical" evidence="5">
    <location>
        <begin position="130"/>
        <end position="156"/>
    </location>
</feature>
<feature type="transmembrane region" description="Helical" evidence="5">
    <location>
        <begin position="162"/>
        <end position="179"/>
    </location>
</feature>
<comment type="subcellular location">
    <subcellularLocation>
        <location evidence="1">Membrane</location>
        <topology evidence="1">Multi-pass membrane protein</topology>
    </subcellularLocation>
</comment>
<gene>
    <name evidence="7" type="ordered locus">TUZN_1461</name>
</gene>
<evidence type="ECO:0000256" key="5">
    <source>
        <dbReference type="SAM" id="Phobius"/>
    </source>
</evidence>
<dbReference type="PANTHER" id="PTHR42718:SF48">
    <property type="entry name" value="CONSERVED TWO-DOMAIN MEMBRANE PROTEIN-RELATED"/>
    <property type="match status" value="1"/>
</dbReference>
<evidence type="ECO:0000256" key="3">
    <source>
        <dbReference type="ARBA" id="ARBA00022989"/>
    </source>
</evidence>
<dbReference type="EMBL" id="CP002590">
    <property type="protein sequence ID" value="AEA12932.1"/>
    <property type="molecule type" value="Genomic_DNA"/>
</dbReference>
<dbReference type="InterPro" id="IPR020846">
    <property type="entry name" value="MFS_dom"/>
</dbReference>
<dbReference type="GO" id="GO:0016020">
    <property type="term" value="C:membrane"/>
    <property type="evidence" value="ECO:0007669"/>
    <property type="project" value="UniProtKB-SubCell"/>
</dbReference>
<keyword evidence="2 5" id="KW-0812">Transmembrane</keyword>
<dbReference type="GeneID" id="10360985"/>
<feature type="transmembrane region" description="Helical" evidence="5">
    <location>
        <begin position="72"/>
        <end position="91"/>
    </location>
</feature>
<reference key="2">
    <citation type="submission" date="2011-03" db="EMBL/GenBank/DDBJ databases">
        <title>Complete genome sequence of the thermoacidophilic crenarchaeon Thermoproteus uzoniensis 768-20.</title>
        <authorList>
            <person name="Mardanov A.V."/>
            <person name="Gumerov V.M."/>
            <person name="Beletsky A.V."/>
            <person name="Prokofeva M.I."/>
            <person name="Bonch-Osmolovskaya E.A."/>
            <person name="Ravin N.V."/>
            <person name="Skryabin K.G."/>
        </authorList>
    </citation>
    <scope>NUCLEOTIDE SEQUENCE</scope>
    <source>
        <strain>768-20</strain>
    </source>
</reference>
<evidence type="ECO:0000256" key="4">
    <source>
        <dbReference type="ARBA" id="ARBA00023136"/>
    </source>
</evidence>
<feature type="transmembrane region" description="Helical" evidence="5">
    <location>
        <begin position="215"/>
        <end position="239"/>
    </location>
</feature>
<feature type="transmembrane region" description="Helical" evidence="5">
    <location>
        <begin position="349"/>
        <end position="371"/>
    </location>
</feature>
<keyword evidence="4 5" id="KW-0472">Membrane</keyword>
<feature type="transmembrane region" description="Helical" evidence="5">
    <location>
        <begin position="436"/>
        <end position="459"/>
    </location>
</feature>
<feature type="transmembrane region" description="Helical" evidence="5">
    <location>
        <begin position="41"/>
        <end position="60"/>
    </location>
</feature>
<dbReference type="Gene3D" id="1.20.1720.10">
    <property type="entry name" value="Multidrug resistance protein D"/>
    <property type="match status" value="1"/>
</dbReference>
<feature type="transmembrane region" description="Helical" evidence="5">
    <location>
        <begin position="191"/>
        <end position="209"/>
    </location>
</feature>
<dbReference type="CDD" id="cd17321">
    <property type="entry name" value="MFS_MMR_MDR_like"/>
    <property type="match status" value="1"/>
</dbReference>
<evidence type="ECO:0000313" key="7">
    <source>
        <dbReference type="EMBL" id="AEA12932.1"/>
    </source>
</evidence>
<feature type="domain" description="Major facilitator superfamily (MFS) profile" evidence="6">
    <location>
        <begin position="6"/>
        <end position="441"/>
    </location>
</feature>
<dbReference type="STRING" id="999630.TUZN_1461"/>
<dbReference type="SUPFAM" id="SSF103473">
    <property type="entry name" value="MFS general substrate transporter"/>
    <property type="match status" value="1"/>
</dbReference>
<accession>F2L1S6</accession>
<proteinExistence type="predicted"/>
<dbReference type="PANTHER" id="PTHR42718">
    <property type="entry name" value="MAJOR FACILITATOR SUPERFAMILY MULTIDRUG TRANSPORTER MFSC"/>
    <property type="match status" value="1"/>
</dbReference>
<feature type="transmembrane region" description="Helical" evidence="5">
    <location>
        <begin position="392"/>
        <end position="413"/>
    </location>
</feature>
<evidence type="ECO:0000256" key="1">
    <source>
        <dbReference type="ARBA" id="ARBA00004141"/>
    </source>
</evidence>
<dbReference type="InterPro" id="IPR036259">
    <property type="entry name" value="MFS_trans_sf"/>
</dbReference>
<protein>
    <submittedName>
        <fullName evidence="7">Major facilitator superfamily MFS_1</fullName>
    </submittedName>
</protein>
<feature type="transmembrane region" description="Helical" evidence="5">
    <location>
        <begin position="323"/>
        <end position="343"/>
    </location>
</feature>
<dbReference type="KEGG" id="tuz:TUZN_1461"/>
<organism evidence="7 8">
    <name type="scientific">Thermoproteus uzoniensis (strain 768-20)</name>
    <dbReference type="NCBI Taxonomy" id="999630"/>
    <lineage>
        <taxon>Archaea</taxon>
        <taxon>Thermoproteota</taxon>
        <taxon>Thermoprotei</taxon>
        <taxon>Thermoproteales</taxon>
        <taxon>Thermoproteaceae</taxon>
        <taxon>Thermoproteus</taxon>
    </lineage>
</organism>
<feature type="transmembrane region" description="Helical" evidence="5">
    <location>
        <begin position="260"/>
        <end position="282"/>
    </location>
</feature>
<feature type="transmembrane region" description="Helical" evidence="5">
    <location>
        <begin position="97"/>
        <end position="118"/>
    </location>
</feature>
<dbReference type="PROSITE" id="PS50850">
    <property type="entry name" value="MFS"/>
    <property type="match status" value="1"/>
</dbReference>
<keyword evidence="3 5" id="KW-1133">Transmembrane helix</keyword>
<dbReference type="OrthoDB" id="117970at2157"/>
<dbReference type="AlphaFoldDB" id="F2L1S6"/>
<dbReference type="Pfam" id="PF07690">
    <property type="entry name" value="MFS_1"/>
    <property type="match status" value="1"/>
</dbReference>